<evidence type="ECO:0000313" key="5">
    <source>
        <dbReference type="EMBL" id="GAO98063.1"/>
    </source>
</evidence>
<dbReference type="PIRSF" id="PIRSF017901">
    <property type="entry name" value="GCL"/>
    <property type="match status" value="1"/>
</dbReference>
<evidence type="ECO:0000256" key="2">
    <source>
        <dbReference type="ARBA" id="ARBA00022741"/>
    </source>
</evidence>
<dbReference type="PANTHER" id="PTHR34378">
    <property type="entry name" value="GLUTAMATE--CYSTEINE LIGASE, CHLOROPLASTIC"/>
    <property type="match status" value="1"/>
</dbReference>
<dbReference type="GO" id="GO:0005524">
    <property type="term" value="F:ATP binding"/>
    <property type="evidence" value="ECO:0007669"/>
    <property type="project" value="UniProtKB-UniRule"/>
</dbReference>
<dbReference type="GO" id="GO:0004357">
    <property type="term" value="F:glutamate-cysteine ligase activity"/>
    <property type="evidence" value="ECO:0007669"/>
    <property type="project" value="UniProtKB-UniRule"/>
</dbReference>
<evidence type="ECO:0000256" key="1">
    <source>
        <dbReference type="ARBA" id="ARBA00022598"/>
    </source>
</evidence>
<dbReference type="EC" id="6.3.2.2" evidence="4"/>
<dbReference type="InterPro" id="IPR035434">
    <property type="entry name" value="GCL_bact_plant"/>
</dbReference>
<evidence type="ECO:0000313" key="6">
    <source>
        <dbReference type="Proteomes" id="UP000036771"/>
    </source>
</evidence>
<reference evidence="5 6" key="1">
    <citation type="submission" date="2015-03" db="EMBL/GenBank/DDBJ databases">
        <title>Caedibacter varicaedens, whole genome shotgun sequence.</title>
        <authorList>
            <person name="Suzuki H."/>
            <person name="Dapper A.L."/>
            <person name="Gibson A.K."/>
            <person name="Jackson C."/>
            <person name="Lee H."/>
            <person name="Pejaver V.R."/>
            <person name="Doak T."/>
            <person name="Lynch M."/>
        </authorList>
    </citation>
    <scope>NUCLEOTIDE SEQUENCE [LARGE SCALE GENOMIC DNA]</scope>
</reference>
<dbReference type="AlphaFoldDB" id="A0A0K8MCY2"/>
<proteinExistence type="inferred from homology"/>
<keyword evidence="1 4" id="KW-0436">Ligase</keyword>
<dbReference type="Pfam" id="PF04107">
    <property type="entry name" value="GCS2"/>
    <property type="match status" value="1"/>
</dbReference>
<keyword evidence="6" id="KW-1185">Reference proteome</keyword>
<evidence type="ECO:0000256" key="3">
    <source>
        <dbReference type="ARBA" id="ARBA00022840"/>
    </source>
</evidence>
<dbReference type="Proteomes" id="UP000036771">
    <property type="component" value="Unassembled WGS sequence"/>
</dbReference>
<sequence length="395" mass="46133">MEDIYRYFQNFFKPPNELRIGVEHEFFMFNQNLERVTYNNMPLSIQDIFTTIKNRGWNWSPYYEYQHTIELTKGGDKFSLEAGGQLEFSSAAVHNIHEISQQLQNNIEFVKNITNNQLILVGVGYDPKTYVKNIRTIPKKRYEYMLNYLSYKGENGYDMLHSTASIQASLDYRSEEDLIKKLRVSTALQPIVGLLFACSPIVEEKITSYQSYRNYIWTDVDQQRSGISPFICNSKMNLEYYINYILDIPMIFIIRNGSYIDPQGQTFRDFLKGSLRILPQEKPTTEDLTFHLSTLYSDVRLKSVLEMRGADSCPFPYLQSLAAFWVGLLYQDEVLSSIFDLIDDWAEDDYKFLRMHVPISGFRTVFRGKSIHSFVENVLDLSKTGLEKRNIANNI</sequence>
<accession>A0A0K8MCY2</accession>
<evidence type="ECO:0000256" key="4">
    <source>
        <dbReference type="PIRNR" id="PIRNR017901"/>
    </source>
</evidence>
<dbReference type="STRING" id="1629334.Cva_00706"/>
<organism evidence="5 6">
    <name type="scientific">Caedimonas varicaedens</name>
    <dbReference type="NCBI Taxonomy" id="1629334"/>
    <lineage>
        <taxon>Bacteria</taxon>
        <taxon>Pseudomonadati</taxon>
        <taxon>Pseudomonadota</taxon>
        <taxon>Alphaproteobacteria</taxon>
        <taxon>Holosporales</taxon>
        <taxon>Caedimonadaceae</taxon>
        <taxon>Caedimonas</taxon>
    </lineage>
</organism>
<keyword evidence="2 4" id="KW-0547">Nucleotide-binding</keyword>
<gene>
    <name evidence="5" type="primary">gshA_1</name>
    <name evidence="5" type="ORF">Cva_00706</name>
</gene>
<keyword evidence="3 4" id="KW-0067">ATP-binding</keyword>
<name>A0A0K8MCY2_9PROT</name>
<dbReference type="EMBL" id="BBVC01000023">
    <property type="protein sequence ID" value="GAO98063.1"/>
    <property type="molecule type" value="Genomic_DNA"/>
</dbReference>
<comment type="caution">
    <text evidence="5">The sequence shown here is derived from an EMBL/GenBank/DDBJ whole genome shotgun (WGS) entry which is preliminary data.</text>
</comment>
<dbReference type="Gene3D" id="3.30.590.20">
    <property type="match status" value="1"/>
</dbReference>
<dbReference type="GO" id="GO:0006750">
    <property type="term" value="P:glutathione biosynthetic process"/>
    <property type="evidence" value="ECO:0007669"/>
    <property type="project" value="UniProtKB-UniRule"/>
</dbReference>
<comment type="catalytic activity">
    <reaction evidence="4">
        <text>L-cysteine + L-glutamate + ATP = gamma-L-glutamyl-L-cysteine + ADP + phosphate + H(+)</text>
        <dbReference type="Rhea" id="RHEA:13285"/>
        <dbReference type="ChEBI" id="CHEBI:15378"/>
        <dbReference type="ChEBI" id="CHEBI:29985"/>
        <dbReference type="ChEBI" id="CHEBI:30616"/>
        <dbReference type="ChEBI" id="CHEBI:35235"/>
        <dbReference type="ChEBI" id="CHEBI:43474"/>
        <dbReference type="ChEBI" id="CHEBI:58173"/>
        <dbReference type="ChEBI" id="CHEBI:456216"/>
        <dbReference type="EC" id="6.3.2.2"/>
    </reaction>
</comment>
<dbReference type="InterPro" id="IPR006336">
    <property type="entry name" value="GCS2"/>
</dbReference>
<protein>
    <recommendedName>
        <fullName evidence="4">Glutamate--cysteine ligase</fullName>
        <ecNumber evidence="4">6.3.2.2</ecNumber>
    </recommendedName>
</protein>
<dbReference type="InterPro" id="IPR014746">
    <property type="entry name" value="Gln_synth/guanido_kin_cat_dom"/>
</dbReference>
<comment type="similarity">
    <text evidence="4">Belongs to the glutamate--cysteine ligase type 2 family. EgtA subfamily.</text>
</comment>
<dbReference type="SUPFAM" id="SSF55931">
    <property type="entry name" value="Glutamine synthetase/guanido kinase"/>
    <property type="match status" value="1"/>
</dbReference>
<comment type="function">
    <text evidence="4">Catalyzes the synthesis of gamma-glutamylcysteine (gamma-GC).</text>
</comment>
<dbReference type="PANTHER" id="PTHR34378:SF1">
    <property type="entry name" value="GLUTAMATE--CYSTEINE LIGASE, CHLOROPLASTIC"/>
    <property type="match status" value="1"/>
</dbReference>